<evidence type="ECO:0000256" key="2">
    <source>
        <dbReference type="ARBA" id="ARBA00022679"/>
    </source>
</evidence>
<dbReference type="GO" id="GO:0016755">
    <property type="term" value="F:aminoacyltransferase activity"/>
    <property type="evidence" value="ECO:0007669"/>
    <property type="project" value="InterPro"/>
</dbReference>
<dbReference type="GO" id="GO:0009252">
    <property type="term" value="P:peptidoglycan biosynthetic process"/>
    <property type="evidence" value="ECO:0007669"/>
    <property type="project" value="UniProtKB-KW"/>
</dbReference>
<dbReference type="STRING" id="879305.HMPREF9290_0803"/>
<dbReference type="PANTHER" id="PTHR36174">
    <property type="entry name" value="LIPID II:GLYCINE GLYCYLTRANSFERASE"/>
    <property type="match status" value="1"/>
</dbReference>
<dbReference type="InterPro" id="IPR050644">
    <property type="entry name" value="PG_Glycine_Bridge_Synth"/>
</dbReference>
<evidence type="ECO:0000256" key="4">
    <source>
        <dbReference type="ARBA" id="ARBA00022984"/>
    </source>
</evidence>
<name>F0GVH1_9FIRM</name>
<dbReference type="EMBL" id="AEXM01000016">
    <property type="protein sequence ID" value="EGC82200.1"/>
    <property type="molecule type" value="Genomic_DNA"/>
</dbReference>
<dbReference type="AlphaFoldDB" id="F0GVH1"/>
<dbReference type="Proteomes" id="UP000005286">
    <property type="component" value="Unassembled WGS sequence"/>
</dbReference>
<keyword evidence="2" id="KW-0808">Transferase</keyword>
<sequence length="342" mass="39910">MILDKNDKQLVERYQDFVKNSPYGHFMQDMRWANIKSNWNSVYFYQEEDGEIKGALSVIYIKDSKVGKNFFYAPRGPVCDFKDVELVKTLIVEAKDFASENDGFLLRIDPLVRNDEDIVSLYAENGIEIRHDKTTSSQPLMNMVLDIKGRDIDEIFANFSKNTRKHTRKSYRDGIETRELGEEGIDILYSEVVDTAERAGINHRPYEYFKSLYDNYKDEIRLSGCFYEGEPVCTSMLICYGNRATALYGGSSDEYKNMGQNYQINYEEVKYSADNGYSHYDMGGIFEDDDSDGLYSFKRKFTEENVEDLIGEIDVVIDEKLYDDYIKEKNPHFKREEENSEE</sequence>
<reference evidence="7 8" key="1">
    <citation type="submission" date="2011-01" db="EMBL/GenBank/DDBJ databases">
        <authorList>
            <person name="Durkin A.S."/>
            <person name="Madupu R."/>
            <person name="Torralba M."/>
            <person name="Gillis M."/>
            <person name="Methe B."/>
            <person name="Sutton G."/>
            <person name="Nelson K.E."/>
        </authorList>
    </citation>
    <scope>NUCLEOTIDE SEQUENCE [LARGE SCALE GENOMIC DNA]</scope>
    <source>
        <strain evidence="7 8">ACS-065-V-Col13</strain>
    </source>
</reference>
<dbReference type="Pfam" id="PF02388">
    <property type="entry name" value="FemAB"/>
    <property type="match status" value="2"/>
</dbReference>
<dbReference type="InterPro" id="IPR016181">
    <property type="entry name" value="Acyl_CoA_acyltransferase"/>
</dbReference>
<evidence type="ECO:0000256" key="3">
    <source>
        <dbReference type="ARBA" id="ARBA00022960"/>
    </source>
</evidence>
<keyword evidence="8" id="KW-1185">Reference proteome</keyword>
<evidence type="ECO:0000313" key="7">
    <source>
        <dbReference type="EMBL" id="EGC82200.1"/>
    </source>
</evidence>
<evidence type="ECO:0000256" key="6">
    <source>
        <dbReference type="ARBA" id="ARBA00023316"/>
    </source>
</evidence>
<evidence type="ECO:0000256" key="1">
    <source>
        <dbReference type="ARBA" id="ARBA00009943"/>
    </source>
</evidence>
<organism evidence="7 8">
    <name type="scientific">Anaerococcus prevotii ACS-065-V-Col13</name>
    <dbReference type="NCBI Taxonomy" id="879305"/>
    <lineage>
        <taxon>Bacteria</taxon>
        <taxon>Bacillati</taxon>
        <taxon>Bacillota</taxon>
        <taxon>Tissierellia</taxon>
        <taxon>Tissierellales</taxon>
        <taxon>Peptoniphilaceae</taxon>
        <taxon>Anaerococcus</taxon>
    </lineage>
</organism>
<keyword evidence="4" id="KW-0573">Peptidoglycan synthesis</keyword>
<dbReference type="Gene3D" id="3.40.630.30">
    <property type="match status" value="2"/>
</dbReference>
<dbReference type="GO" id="GO:0008360">
    <property type="term" value="P:regulation of cell shape"/>
    <property type="evidence" value="ECO:0007669"/>
    <property type="project" value="UniProtKB-KW"/>
</dbReference>
<dbReference type="PANTHER" id="PTHR36174:SF1">
    <property type="entry name" value="LIPID II:GLYCINE GLYCYLTRANSFERASE"/>
    <property type="match status" value="1"/>
</dbReference>
<evidence type="ECO:0000313" key="8">
    <source>
        <dbReference type="Proteomes" id="UP000005286"/>
    </source>
</evidence>
<dbReference type="eggNOG" id="COG2348">
    <property type="taxonomic scope" value="Bacteria"/>
</dbReference>
<keyword evidence="5" id="KW-0012">Acyltransferase</keyword>
<accession>F0GVH1</accession>
<dbReference type="GO" id="GO:0071555">
    <property type="term" value="P:cell wall organization"/>
    <property type="evidence" value="ECO:0007669"/>
    <property type="project" value="UniProtKB-KW"/>
</dbReference>
<dbReference type="InterPro" id="IPR003447">
    <property type="entry name" value="FEMABX"/>
</dbReference>
<proteinExistence type="inferred from homology"/>
<keyword evidence="6" id="KW-0961">Cell wall biogenesis/degradation</keyword>
<dbReference type="PROSITE" id="PS51191">
    <property type="entry name" value="FEMABX"/>
    <property type="match status" value="1"/>
</dbReference>
<dbReference type="SUPFAM" id="SSF55729">
    <property type="entry name" value="Acyl-CoA N-acyltransferases (Nat)"/>
    <property type="match status" value="2"/>
</dbReference>
<gene>
    <name evidence="7" type="ORF">HMPREF9290_0803</name>
</gene>
<comment type="similarity">
    <text evidence="1">Belongs to the FemABX family.</text>
</comment>
<keyword evidence="3" id="KW-0133">Cell shape</keyword>
<dbReference type="PATRIC" id="fig|879305.3.peg.801"/>
<protein>
    <submittedName>
        <fullName evidence="7">FemAB family protein</fullName>
    </submittedName>
</protein>
<dbReference type="RefSeq" id="WP_004834793.1">
    <property type="nucleotide sequence ID" value="NZ_AEXM01000016.1"/>
</dbReference>
<evidence type="ECO:0000256" key="5">
    <source>
        <dbReference type="ARBA" id="ARBA00023315"/>
    </source>
</evidence>
<comment type="caution">
    <text evidence="7">The sequence shown here is derived from an EMBL/GenBank/DDBJ whole genome shotgun (WGS) entry which is preliminary data.</text>
</comment>